<gene>
    <name evidence="1" type="ORF">COW36_11640</name>
</gene>
<organism evidence="1 2">
    <name type="scientific">bacterium (Candidatus Blackallbacteria) CG17_big_fil_post_rev_8_21_14_2_50_48_46</name>
    <dbReference type="NCBI Taxonomy" id="2014261"/>
    <lineage>
        <taxon>Bacteria</taxon>
        <taxon>Candidatus Blackallbacteria</taxon>
    </lineage>
</organism>
<name>A0A2M7G4B3_9BACT</name>
<evidence type="ECO:0000313" key="2">
    <source>
        <dbReference type="Proteomes" id="UP000231019"/>
    </source>
</evidence>
<protein>
    <submittedName>
        <fullName evidence="1">Uncharacterized protein</fullName>
    </submittedName>
</protein>
<comment type="caution">
    <text evidence="1">The sequence shown here is derived from an EMBL/GenBank/DDBJ whole genome shotgun (WGS) entry which is preliminary data.</text>
</comment>
<evidence type="ECO:0000313" key="1">
    <source>
        <dbReference type="EMBL" id="PIW16746.1"/>
    </source>
</evidence>
<sequence length="78" mass="8974">MPFNLSCYAAQVKGGSLAGQAEVVSEKWRELQLGQVALLNQIKKIRNREYYFRVSACRPTKLTLLASQEVREYRLLKN</sequence>
<proteinExistence type="predicted"/>
<reference evidence="1 2" key="1">
    <citation type="submission" date="2017-09" db="EMBL/GenBank/DDBJ databases">
        <title>Depth-based differentiation of microbial function through sediment-hosted aquifers and enrichment of novel symbionts in the deep terrestrial subsurface.</title>
        <authorList>
            <person name="Probst A.J."/>
            <person name="Ladd B."/>
            <person name="Jarett J.K."/>
            <person name="Geller-Mcgrath D.E."/>
            <person name="Sieber C.M."/>
            <person name="Emerson J.B."/>
            <person name="Anantharaman K."/>
            <person name="Thomas B.C."/>
            <person name="Malmstrom R."/>
            <person name="Stieglmeier M."/>
            <person name="Klingl A."/>
            <person name="Woyke T."/>
            <person name="Ryan C.M."/>
            <person name="Banfield J.F."/>
        </authorList>
    </citation>
    <scope>NUCLEOTIDE SEQUENCE [LARGE SCALE GENOMIC DNA]</scope>
    <source>
        <strain evidence="1">CG17_big_fil_post_rev_8_21_14_2_50_48_46</strain>
    </source>
</reference>
<dbReference type="EMBL" id="PFFQ01000036">
    <property type="protein sequence ID" value="PIW16746.1"/>
    <property type="molecule type" value="Genomic_DNA"/>
</dbReference>
<dbReference type="Proteomes" id="UP000231019">
    <property type="component" value="Unassembled WGS sequence"/>
</dbReference>
<dbReference type="AlphaFoldDB" id="A0A2M7G4B3"/>
<accession>A0A2M7G4B3</accession>